<comment type="caution">
    <text evidence="2">The sequence shown here is derived from an EMBL/GenBank/DDBJ whole genome shotgun (WGS) entry which is preliminary data.</text>
</comment>
<keyword evidence="3" id="KW-1185">Reference proteome</keyword>
<evidence type="ECO:0008006" key="4">
    <source>
        <dbReference type="Google" id="ProtNLM"/>
    </source>
</evidence>
<dbReference type="EMBL" id="BCTA01000052">
    <property type="protein sequence ID" value="GAT10964.1"/>
    <property type="molecule type" value="Genomic_DNA"/>
</dbReference>
<feature type="chain" id="PRO_5047205366" description="Secreted protein" evidence="1">
    <location>
        <begin position="26"/>
        <end position="173"/>
    </location>
</feature>
<reference evidence="2 3" key="1">
    <citation type="journal article" date="2016" name="Genome Announc.">
        <title>Draft Genome Sequences of Five Rapidly Growing Mycobacterium Species, M. thermoresistibile, M. fortuitum subsp. acetamidolyticum, M. canariasense, M. brisbanense, and M. novocastrense.</title>
        <authorList>
            <person name="Katahira K."/>
            <person name="Ogura Y."/>
            <person name="Gotoh Y."/>
            <person name="Hayashi T."/>
        </authorList>
    </citation>
    <scope>NUCLEOTIDE SEQUENCE [LARGE SCALE GENOMIC DNA]</scope>
    <source>
        <strain evidence="2 3">JCM18114</strain>
    </source>
</reference>
<gene>
    <name evidence="2" type="ORF">RMCN_4097</name>
</gene>
<protein>
    <recommendedName>
        <fullName evidence="4">Secreted protein</fullName>
    </recommendedName>
</protein>
<accession>A0ABQ0KMY0</accession>
<name>A0ABQ0KMY0_MYCNV</name>
<evidence type="ECO:0000256" key="1">
    <source>
        <dbReference type="SAM" id="SignalP"/>
    </source>
</evidence>
<keyword evidence="1" id="KW-0732">Signal</keyword>
<organism evidence="2 3">
    <name type="scientific">Mycolicibacterium novocastrense</name>
    <name type="common">Mycobacterium novocastrense</name>
    <dbReference type="NCBI Taxonomy" id="59813"/>
    <lineage>
        <taxon>Bacteria</taxon>
        <taxon>Bacillati</taxon>
        <taxon>Actinomycetota</taxon>
        <taxon>Actinomycetes</taxon>
        <taxon>Mycobacteriales</taxon>
        <taxon>Mycobacteriaceae</taxon>
        <taxon>Mycolicibacterium</taxon>
    </lineage>
</organism>
<proteinExistence type="predicted"/>
<feature type="signal peptide" evidence="1">
    <location>
        <begin position="1"/>
        <end position="25"/>
    </location>
</feature>
<dbReference type="Proteomes" id="UP000069773">
    <property type="component" value="Unassembled WGS sequence"/>
</dbReference>
<evidence type="ECO:0000313" key="2">
    <source>
        <dbReference type="EMBL" id="GAT10964.1"/>
    </source>
</evidence>
<evidence type="ECO:0000313" key="3">
    <source>
        <dbReference type="Proteomes" id="UP000069773"/>
    </source>
</evidence>
<sequence>MRSQALSVAVGIGCTVVALAPVATAERPEPVPIYGYYNALLDHAKQTFNGAPVSAHPATQLGLFTTHCDVNGCVARWLRETEISQDPNAPAQFEYRWNGDRWESAGEYPFYCNPDGSGGTVTTQRSDWLKPNGDGSFSGERMFTVPAPGCPGQGPGTYWLPIALTPTDPPPPR</sequence>